<dbReference type="GO" id="GO:0005615">
    <property type="term" value="C:extracellular space"/>
    <property type="evidence" value="ECO:0007669"/>
    <property type="project" value="TreeGrafter"/>
</dbReference>
<dbReference type="Pfam" id="PF01395">
    <property type="entry name" value="PBP_GOBP"/>
    <property type="match status" value="1"/>
</dbReference>
<accession>A0A8D8K842</accession>
<dbReference type="PANTHER" id="PTHR11857:SF46">
    <property type="entry name" value="GENERAL ODORANT-BINDING PROTEIN 99A-RELATED"/>
    <property type="match status" value="1"/>
</dbReference>
<reference evidence="7" key="1">
    <citation type="submission" date="2021-05" db="EMBL/GenBank/DDBJ databases">
        <authorList>
            <person name="Alioto T."/>
            <person name="Alioto T."/>
            <person name="Gomez Garrido J."/>
        </authorList>
    </citation>
    <scope>NUCLEOTIDE SEQUENCE</scope>
</reference>
<dbReference type="GO" id="GO:0007608">
    <property type="term" value="P:sensory perception of smell"/>
    <property type="evidence" value="ECO:0007669"/>
    <property type="project" value="TreeGrafter"/>
</dbReference>
<comment type="similarity">
    <text evidence="2">Belongs to the PBP/GOBP family.</text>
</comment>
<dbReference type="CDD" id="cd23992">
    <property type="entry name" value="PBP_GOBP"/>
    <property type="match status" value="1"/>
</dbReference>
<evidence type="ECO:0000256" key="6">
    <source>
        <dbReference type="SAM" id="SignalP"/>
    </source>
</evidence>
<evidence type="ECO:0000256" key="4">
    <source>
        <dbReference type="ARBA" id="ARBA00022729"/>
    </source>
</evidence>
<feature type="chain" id="PRO_5034155778" evidence="6">
    <location>
        <begin position="21"/>
        <end position="273"/>
    </location>
</feature>
<dbReference type="InterPro" id="IPR036728">
    <property type="entry name" value="PBP_GOBP_sf"/>
</dbReference>
<sequence>MQLFPVLMVLGLFPVPKINGDLAHYAVYKSFQNAFHECAEYLEVSNCTLQRINGNSYPNTEQVQRLIHCTLVNVGAWNSDQVAVKSHVLQNFFRPVSGDVCHQNRTQQCLKHINRDPEDHFGRAFESFQCFYHQYGNIVSSAQYIPFEINEIYRLVETAIAIHNIPRRALEEYSKGNILEEPHFRALHLTGALFGGYYSFKDGLKLDNAYSQFGTPELLTAETRQCCDAAAREECGADHATKLYRIFKNCLEDIVPTLKLVRTVAEKIVFNLS</sequence>
<feature type="signal peptide" evidence="6">
    <location>
        <begin position="1"/>
        <end position="20"/>
    </location>
</feature>
<evidence type="ECO:0000256" key="2">
    <source>
        <dbReference type="ARBA" id="ARBA00008098"/>
    </source>
</evidence>
<dbReference type="InterPro" id="IPR006170">
    <property type="entry name" value="PBP/GOBP"/>
</dbReference>
<keyword evidence="5" id="KW-1015">Disulfide bond</keyword>
<comment type="subcellular location">
    <subcellularLocation>
        <location evidence="1">Secreted</location>
    </subcellularLocation>
</comment>
<dbReference type="AlphaFoldDB" id="A0A8D8K842"/>
<dbReference type="EMBL" id="HBUE01315367">
    <property type="protein sequence ID" value="CAG6585388.1"/>
    <property type="molecule type" value="Transcribed_RNA"/>
</dbReference>
<protein>
    <submittedName>
        <fullName evidence="7">General odorant-binding protein 69</fullName>
    </submittedName>
</protein>
<evidence type="ECO:0000256" key="5">
    <source>
        <dbReference type="ARBA" id="ARBA00023157"/>
    </source>
</evidence>
<evidence type="ECO:0000256" key="1">
    <source>
        <dbReference type="ARBA" id="ARBA00004613"/>
    </source>
</evidence>
<dbReference type="GO" id="GO:0005549">
    <property type="term" value="F:odorant binding"/>
    <property type="evidence" value="ECO:0007669"/>
    <property type="project" value="InterPro"/>
</dbReference>
<keyword evidence="3" id="KW-0964">Secreted</keyword>
<organism evidence="7">
    <name type="scientific">Culex pipiens</name>
    <name type="common">House mosquito</name>
    <dbReference type="NCBI Taxonomy" id="7175"/>
    <lineage>
        <taxon>Eukaryota</taxon>
        <taxon>Metazoa</taxon>
        <taxon>Ecdysozoa</taxon>
        <taxon>Arthropoda</taxon>
        <taxon>Hexapoda</taxon>
        <taxon>Insecta</taxon>
        <taxon>Pterygota</taxon>
        <taxon>Neoptera</taxon>
        <taxon>Endopterygota</taxon>
        <taxon>Diptera</taxon>
        <taxon>Nematocera</taxon>
        <taxon>Culicoidea</taxon>
        <taxon>Culicidae</taxon>
        <taxon>Culicinae</taxon>
        <taxon>Culicini</taxon>
        <taxon>Culex</taxon>
        <taxon>Culex</taxon>
    </lineage>
</organism>
<dbReference type="Gene3D" id="1.10.238.20">
    <property type="entry name" value="Pheromone/general odorant binding protein domain"/>
    <property type="match status" value="1"/>
</dbReference>
<dbReference type="PANTHER" id="PTHR11857">
    <property type="entry name" value="ODORANT BINDING PROTEIN-RELATED"/>
    <property type="match status" value="1"/>
</dbReference>
<proteinExistence type="inferred from homology"/>
<evidence type="ECO:0000256" key="3">
    <source>
        <dbReference type="ARBA" id="ARBA00022525"/>
    </source>
</evidence>
<evidence type="ECO:0000313" key="7">
    <source>
        <dbReference type="EMBL" id="CAG6585388.1"/>
    </source>
</evidence>
<dbReference type="SUPFAM" id="SSF47565">
    <property type="entry name" value="Insect pheromone/odorant-binding proteins"/>
    <property type="match status" value="1"/>
</dbReference>
<keyword evidence="4 6" id="KW-0732">Signal</keyword>
<name>A0A8D8K842_CULPI</name>